<reference evidence="1" key="1">
    <citation type="journal article" date="2015" name="Nature">
        <title>Complex archaea that bridge the gap between prokaryotes and eukaryotes.</title>
        <authorList>
            <person name="Spang A."/>
            <person name="Saw J.H."/>
            <person name="Jorgensen S.L."/>
            <person name="Zaremba-Niedzwiedzka K."/>
            <person name="Martijn J."/>
            <person name="Lind A.E."/>
            <person name="van Eijk R."/>
            <person name="Schleper C."/>
            <person name="Guy L."/>
            <person name="Ettema T.J."/>
        </authorList>
    </citation>
    <scope>NUCLEOTIDE SEQUENCE</scope>
</reference>
<dbReference type="AlphaFoldDB" id="A0A0F9GK46"/>
<sequence length="76" mass="8466">FLLVLRYLGVAIALAEALERYQDCRITPELITLSVDFVATALDATQDGKITDEEPSRLMKAHWALIHGAANAQNRR</sequence>
<organism evidence="1">
    <name type="scientific">marine sediment metagenome</name>
    <dbReference type="NCBI Taxonomy" id="412755"/>
    <lineage>
        <taxon>unclassified sequences</taxon>
        <taxon>metagenomes</taxon>
        <taxon>ecological metagenomes</taxon>
    </lineage>
</organism>
<proteinExistence type="predicted"/>
<feature type="non-terminal residue" evidence="1">
    <location>
        <position position="1"/>
    </location>
</feature>
<evidence type="ECO:0000313" key="1">
    <source>
        <dbReference type="EMBL" id="KKL99199.1"/>
    </source>
</evidence>
<comment type="caution">
    <text evidence="1">The sequence shown here is derived from an EMBL/GenBank/DDBJ whole genome shotgun (WGS) entry which is preliminary data.</text>
</comment>
<accession>A0A0F9GK46</accession>
<gene>
    <name evidence="1" type="ORF">LCGC14_1816860</name>
</gene>
<protein>
    <submittedName>
        <fullName evidence="1">Uncharacterized protein</fullName>
    </submittedName>
</protein>
<name>A0A0F9GK46_9ZZZZ</name>
<dbReference type="EMBL" id="LAZR01017732">
    <property type="protein sequence ID" value="KKL99199.1"/>
    <property type="molecule type" value="Genomic_DNA"/>
</dbReference>